<dbReference type="EMBL" id="MU150236">
    <property type="protein sequence ID" value="KAF9467619.1"/>
    <property type="molecule type" value="Genomic_DNA"/>
</dbReference>
<keyword evidence="4" id="KW-1185">Reference proteome</keyword>
<dbReference type="InterPro" id="IPR036047">
    <property type="entry name" value="F-box-like_dom_sf"/>
</dbReference>
<feature type="region of interest" description="Disordered" evidence="1">
    <location>
        <begin position="553"/>
        <end position="606"/>
    </location>
</feature>
<feature type="compositionally biased region" description="Acidic residues" evidence="1">
    <location>
        <begin position="582"/>
        <end position="595"/>
    </location>
</feature>
<dbReference type="OrthoDB" id="3042317at2759"/>
<dbReference type="Proteomes" id="UP000807353">
    <property type="component" value="Unassembled WGS sequence"/>
</dbReference>
<dbReference type="SUPFAM" id="SSF50978">
    <property type="entry name" value="WD40 repeat-like"/>
    <property type="match status" value="1"/>
</dbReference>
<protein>
    <recommendedName>
        <fullName evidence="2">F-box domain-containing protein</fullName>
    </recommendedName>
</protein>
<evidence type="ECO:0000259" key="2">
    <source>
        <dbReference type="PROSITE" id="PS50181"/>
    </source>
</evidence>
<evidence type="ECO:0000256" key="1">
    <source>
        <dbReference type="SAM" id="MobiDB-lite"/>
    </source>
</evidence>
<name>A0A9P6CP43_9AGAR</name>
<dbReference type="Pfam" id="PF12937">
    <property type="entry name" value="F-box-like"/>
    <property type="match status" value="1"/>
</dbReference>
<dbReference type="InterPro" id="IPR036322">
    <property type="entry name" value="WD40_repeat_dom_sf"/>
</dbReference>
<reference evidence="3" key="1">
    <citation type="submission" date="2020-11" db="EMBL/GenBank/DDBJ databases">
        <authorList>
            <consortium name="DOE Joint Genome Institute"/>
            <person name="Ahrendt S."/>
            <person name="Riley R."/>
            <person name="Andreopoulos W."/>
            <person name="Labutti K."/>
            <person name="Pangilinan J."/>
            <person name="Ruiz-Duenas F.J."/>
            <person name="Barrasa J.M."/>
            <person name="Sanchez-Garcia M."/>
            <person name="Camarero S."/>
            <person name="Miyauchi S."/>
            <person name="Serrano A."/>
            <person name="Linde D."/>
            <person name="Babiker R."/>
            <person name="Drula E."/>
            <person name="Ayuso-Fernandez I."/>
            <person name="Pacheco R."/>
            <person name="Padilla G."/>
            <person name="Ferreira P."/>
            <person name="Barriuso J."/>
            <person name="Kellner H."/>
            <person name="Castanera R."/>
            <person name="Alfaro M."/>
            <person name="Ramirez L."/>
            <person name="Pisabarro A.G."/>
            <person name="Kuo A."/>
            <person name="Tritt A."/>
            <person name="Lipzen A."/>
            <person name="He G."/>
            <person name="Yan M."/>
            <person name="Ng V."/>
            <person name="Cullen D."/>
            <person name="Martin F."/>
            <person name="Rosso M.-N."/>
            <person name="Henrissat B."/>
            <person name="Hibbett D."/>
            <person name="Martinez A.T."/>
            <person name="Grigoriev I.V."/>
        </authorList>
    </citation>
    <scope>NUCLEOTIDE SEQUENCE</scope>
    <source>
        <strain evidence="3">CBS 247.69</strain>
    </source>
</reference>
<dbReference type="InterPro" id="IPR001810">
    <property type="entry name" value="F-box_dom"/>
</dbReference>
<organism evidence="3 4">
    <name type="scientific">Collybia nuda</name>
    <dbReference type="NCBI Taxonomy" id="64659"/>
    <lineage>
        <taxon>Eukaryota</taxon>
        <taxon>Fungi</taxon>
        <taxon>Dikarya</taxon>
        <taxon>Basidiomycota</taxon>
        <taxon>Agaricomycotina</taxon>
        <taxon>Agaricomycetes</taxon>
        <taxon>Agaricomycetidae</taxon>
        <taxon>Agaricales</taxon>
        <taxon>Tricholomatineae</taxon>
        <taxon>Clitocybaceae</taxon>
        <taxon>Collybia</taxon>
    </lineage>
</organism>
<sequence>MILETPVEVSLLILSNLTVSQLRCLHLVCRSWKVFLEVNEASVYRNAAFKAGFIISQDESLLHAKEYAQKALRDVAGWKDYCRRRLGIEQSWAGKAHSVIKGYHNTAEDICQLKVDEARGLAITTSPRTGLVVTDLEKDHVLWGLQRIYVPDIRLCEYDQNAGYLAFDKTDGSIDIWQHIQGASTDKDISARHPTEDQLEAAAESTRLFGPTALGHFKPVFNLPARDTDPQALRLVYPHLAIATFAYVHVWDVTNGKLVQTIDLSVQSQLHDLWVLQHVDISDRYVIASLKKGILVFSLEDGSYLKTIPLFPQEVDAPRLTIVAHDSSPPLEDDSMTKTCLVPRYLKSDDQRLLSSEIVAGRIWSNTLAVVMNMGNILIINRFDQVVNGVLPMSDAILNIQIPGSALSCPTYLDFHKGRIAVSYSSSSQAVYIISLRHGFDIPGPDVQSQLPNIVVSRTRTLKNMTPGDRHHGIQLTDGGMFFLSRCKPDLLELGDDTKEPVTPVVSNALSNLFYYLGYPAQTQVPFQNIFQWQQILGLGGAPTATPALDNPTWPYAGTIDTTGGQPAQNGDDASDAHSDHEEDANWEVDDDLEAPDSLPDLMSYSDDDSDNDDYLYWTPASHLFFIDVAPQL</sequence>
<comment type="caution">
    <text evidence="3">The sequence shown here is derived from an EMBL/GenBank/DDBJ whole genome shotgun (WGS) entry which is preliminary data.</text>
</comment>
<proteinExistence type="predicted"/>
<feature type="compositionally biased region" description="Polar residues" evidence="1">
    <location>
        <begin position="560"/>
        <end position="569"/>
    </location>
</feature>
<dbReference type="AlphaFoldDB" id="A0A9P6CP43"/>
<evidence type="ECO:0000313" key="4">
    <source>
        <dbReference type="Proteomes" id="UP000807353"/>
    </source>
</evidence>
<dbReference type="SUPFAM" id="SSF81383">
    <property type="entry name" value="F-box domain"/>
    <property type="match status" value="1"/>
</dbReference>
<feature type="domain" description="F-box" evidence="2">
    <location>
        <begin position="1"/>
        <end position="47"/>
    </location>
</feature>
<evidence type="ECO:0000313" key="3">
    <source>
        <dbReference type="EMBL" id="KAF9467619.1"/>
    </source>
</evidence>
<dbReference type="PROSITE" id="PS50181">
    <property type="entry name" value="FBOX"/>
    <property type="match status" value="1"/>
</dbReference>
<gene>
    <name evidence="3" type="ORF">BDZ94DRAFT_1248558</name>
</gene>
<dbReference type="Gene3D" id="1.20.1280.50">
    <property type="match status" value="1"/>
</dbReference>
<accession>A0A9P6CP43</accession>